<name>D5BJM4_ZUNPS</name>
<dbReference type="Gene3D" id="3.30.1150.10">
    <property type="match status" value="1"/>
</dbReference>
<evidence type="ECO:0000313" key="3">
    <source>
        <dbReference type="EMBL" id="ADF51690.1"/>
    </source>
</evidence>
<keyword evidence="1" id="KW-0472">Membrane</keyword>
<dbReference type="STRING" id="655815.ZPR_1354"/>
<evidence type="ECO:0000259" key="2">
    <source>
        <dbReference type="Pfam" id="PF03544"/>
    </source>
</evidence>
<sequence length="255" mass="29076">MLIFKPNAMKTKKNPKADLNRGSLIFFQIGLIIVLSSVYFMIEMRTYNVTSQDNFIMEVEEERILEIPVTQMNTPPPPPPPPAPEVPEIIDLVENDIDIEEDEIASTESNQDIKINVIAEVSDISGSEVEEEIEQVPFVFVEEVPIYPGCEDLKDNEARKQCMIQKIDEFVRTNFNTEIGTEAGVSGINRIIVLFKIDEFGKVSEIKSRAPHILLEQEAERVIKSLPQMTPGMQRNRPVRISYSLPIVFDFRDHN</sequence>
<evidence type="ECO:0000256" key="1">
    <source>
        <dbReference type="SAM" id="Phobius"/>
    </source>
</evidence>
<dbReference type="SUPFAM" id="SSF74653">
    <property type="entry name" value="TolA/TonB C-terminal domain"/>
    <property type="match status" value="1"/>
</dbReference>
<dbReference type="HOGENOM" id="CLU_065795_1_1_10"/>
<dbReference type="Proteomes" id="UP000001654">
    <property type="component" value="Chromosome"/>
</dbReference>
<feature type="domain" description="TonB C-terminal" evidence="2">
    <location>
        <begin position="190"/>
        <end position="250"/>
    </location>
</feature>
<keyword evidence="4" id="KW-1185">Reference proteome</keyword>
<keyword evidence="1" id="KW-0812">Transmembrane</keyword>
<dbReference type="GO" id="GO:0055085">
    <property type="term" value="P:transmembrane transport"/>
    <property type="evidence" value="ECO:0007669"/>
    <property type="project" value="InterPro"/>
</dbReference>
<dbReference type="EMBL" id="CP001650">
    <property type="protein sequence ID" value="ADF51690.1"/>
    <property type="molecule type" value="Genomic_DNA"/>
</dbReference>
<gene>
    <name evidence="3" type="ordered locus">ZPR_1354</name>
</gene>
<dbReference type="Pfam" id="PF03544">
    <property type="entry name" value="TonB_C"/>
    <property type="match status" value="1"/>
</dbReference>
<accession>D5BJM4</accession>
<dbReference type="InterPro" id="IPR037682">
    <property type="entry name" value="TonB_C"/>
</dbReference>
<feature type="transmembrane region" description="Helical" evidence="1">
    <location>
        <begin position="21"/>
        <end position="42"/>
    </location>
</feature>
<reference evidence="3 4" key="1">
    <citation type="journal article" date="2010" name="BMC Genomics">
        <title>The complete genome of Zunongwangia profunda SM-A87 reveals its adaptation to the deep-sea environment and ecological role in sedimentary organic nitrogen degradation.</title>
        <authorList>
            <person name="Qin Q.L."/>
            <person name="Zhang X.Y."/>
            <person name="Wang X.M."/>
            <person name="Liu G.M."/>
            <person name="Chen X.L."/>
            <person name="Xie B.B."/>
            <person name="Dang H.Y."/>
            <person name="Zhou B.C."/>
            <person name="Yu J."/>
            <person name="Zhang Y.Z."/>
        </authorList>
    </citation>
    <scope>NUCLEOTIDE SEQUENCE [LARGE SCALE GENOMIC DNA]</scope>
    <source>
        <strain evidence="4">DSM 18752 / CCTCC AB 206139 / SM-A87</strain>
    </source>
</reference>
<proteinExistence type="predicted"/>
<dbReference type="KEGG" id="zpr:ZPR_1354"/>
<organism evidence="3 4">
    <name type="scientific">Zunongwangia profunda (strain DSM 18752 / CCTCC AB 206139 / SM-A87)</name>
    <name type="common">Wangia profunda</name>
    <dbReference type="NCBI Taxonomy" id="655815"/>
    <lineage>
        <taxon>Bacteria</taxon>
        <taxon>Pseudomonadati</taxon>
        <taxon>Bacteroidota</taxon>
        <taxon>Flavobacteriia</taxon>
        <taxon>Flavobacteriales</taxon>
        <taxon>Flavobacteriaceae</taxon>
        <taxon>Zunongwangia</taxon>
    </lineage>
</organism>
<dbReference type="AlphaFoldDB" id="D5BJM4"/>
<protein>
    <submittedName>
        <fullName evidence="3">TonB</fullName>
    </submittedName>
</protein>
<keyword evidence="1" id="KW-1133">Transmembrane helix</keyword>
<dbReference type="eggNOG" id="COG0810">
    <property type="taxonomic scope" value="Bacteria"/>
</dbReference>
<evidence type="ECO:0000313" key="4">
    <source>
        <dbReference type="Proteomes" id="UP000001654"/>
    </source>
</evidence>